<evidence type="ECO:0000313" key="6">
    <source>
        <dbReference type="Proteomes" id="UP000649151"/>
    </source>
</evidence>
<dbReference type="RefSeq" id="WP_186996605.1">
    <property type="nucleotide sequence ID" value="NZ_JACOQK010000001.1"/>
</dbReference>
<reference evidence="5 6" key="1">
    <citation type="submission" date="2020-08" db="EMBL/GenBank/DDBJ databases">
        <title>Genome public.</title>
        <authorList>
            <person name="Liu C."/>
            <person name="Sun Q."/>
        </authorList>
    </citation>
    <scope>NUCLEOTIDE SEQUENCE [LARGE SCALE GENOMIC DNA]</scope>
    <source>
        <strain evidence="5 6">NSJ-27</strain>
    </source>
</reference>
<dbReference type="CDD" id="cd19071">
    <property type="entry name" value="AKR_AKR1-5-like"/>
    <property type="match status" value="1"/>
</dbReference>
<dbReference type="EMBL" id="JACOQK010000001">
    <property type="protein sequence ID" value="MBC5787798.1"/>
    <property type="molecule type" value="Genomic_DNA"/>
</dbReference>
<keyword evidence="3" id="KW-0560">Oxidoreductase</keyword>
<feature type="domain" description="NADP-dependent oxidoreductase" evidence="4">
    <location>
        <begin position="197"/>
        <end position="254"/>
    </location>
</feature>
<dbReference type="PRINTS" id="PR00069">
    <property type="entry name" value="ALDKETRDTASE"/>
</dbReference>
<evidence type="ECO:0000256" key="1">
    <source>
        <dbReference type="ARBA" id="ARBA00007905"/>
    </source>
</evidence>
<name>A0ABR7IRR3_9CLOT</name>
<proteinExistence type="inferred from homology"/>
<sequence length="267" mass="30818">MEQFKLTNGISIPKIGLGVWQSGEQTEQAVSWALQEGYRHIDTASFYQNERQVGMAIQSSGIPRNQIFITTKLWVDDIQLGRLDSALQDSMERLGVDYLDLYLIHWPIGNYIDCWKRLEEYYHMGKLKAIGVSNFEPKHLEKLLSVAEVIPMVNQIEIHPYFIPTETITFCQKENIALEAWGPLGKGTDINDPVMIRLAEKYHKTPAQIILRWHYQNGVITIPKTVHRQRMAENLSIFDFALDQQDMELIQQLNTGVSNRKKPDGYQ</sequence>
<accession>A0ABR7IRR3</accession>
<dbReference type="InterPro" id="IPR023210">
    <property type="entry name" value="NADP_OxRdtase_dom"/>
</dbReference>
<dbReference type="Gene3D" id="3.20.20.100">
    <property type="entry name" value="NADP-dependent oxidoreductase domain"/>
    <property type="match status" value="1"/>
</dbReference>
<dbReference type="PANTHER" id="PTHR43827:SF3">
    <property type="entry name" value="NADP-DEPENDENT OXIDOREDUCTASE DOMAIN-CONTAINING PROTEIN"/>
    <property type="match status" value="1"/>
</dbReference>
<evidence type="ECO:0000259" key="4">
    <source>
        <dbReference type="Pfam" id="PF00248"/>
    </source>
</evidence>
<evidence type="ECO:0000313" key="5">
    <source>
        <dbReference type="EMBL" id="MBC5787798.1"/>
    </source>
</evidence>
<dbReference type="InterPro" id="IPR036812">
    <property type="entry name" value="NAD(P)_OxRdtase_dom_sf"/>
</dbReference>
<dbReference type="InterPro" id="IPR018170">
    <property type="entry name" value="Aldo/ket_reductase_CS"/>
</dbReference>
<protein>
    <submittedName>
        <fullName evidence="5">Aldo/keto reductase</fullName>
    </submittedName>
</protein>
<evidence type="ECO:0000256" key="2">
    <source>
        <dbReference type="ARBA" id="ARBA00022857"/>
    </source>
</evidence>
<keyword evidence="6" id="KW-1185">Reference proteome</keyword>
<feature type="domain" description="NADP-dependent oxidoreductase" evidence="4">
    <location>
        <begin position="14"/>
        <end position="187"/>
    </location>
</feature>
<dbReference type="PIRSF" id="PIRSF000097">
    <property type="entry name" value="AKR"/>
    <property type="match status" value="1"/>
</dbReference>
<keyword evidence="2" id="KW-0521">NADP</keyword>
<dbReference type="SUPFAM" id="SSF51430">
    <property type="entry name" value="NAD(P)-linked oxidoreductase"/>
    <property type="match status" value="1"/>
</dbReference>
<dbReference type="Proteomes" id="UP000649151">
    <property type="component" value="Unassembled WGS sequence"/>
</dbReference>
<dbReference type="InterPro" id="IPR020471">
    <property type="entry name" value="AKR"/>
</dbReference>
<dbReference type="PROSITE" id="PS00063">
    <property type="entry name" value="ALDOKETO_REDUCTASE_3"/>
    <property type="match status" value="1"/>
</dbReference>
<organism evidence="5 6">
    <name type="scientific">Clostridium facile</name>
    <dbReference type="NCBI Taxonomy" id="2763035"/>
    <lineage>
        <taxon>Bacteria</taxon>
        <taxon>Bacillati</taxon>
        <taxon>Bacillota</taxon>
        <taxon>Clostridia</taxon>
        <taxon>Eubacteriales</taxon>
        <taxon>Clostridiaceae</taxon>
        <taxon>Clostridium</taxon>
    </lineage>
</organism>
<evidence type="ECO:0000256" key="3">
    <source>
        <dbReference type="ARBA" id="ARBA00023002"/>
    </source>
</evidence>
<comment type="caution">
    <text evidence="5">The sequence shown here is derived from an EMBL/GenBank/DDBJ whole genome shotgun (WGS) entry which is preliminary data.</text>
</comment>
<dbReference type="Pfam" id="PF00248">
    <property type="entry name" value="Aldo_ket_red"/>
    <property type="match status" value="2"/>
</dbReference>
<dbReference type="PANTHER" id="PTHR43827">
    <property type="entry name" value="2,5-DIKETO-D-GLUCONIC ACID REDUCTASE"/>
    <property type="match status" value="1"/>
</dbReference>
<dbReference type="PROSITE" id="PS00798">
    <property type="entry name" value="ALDOKETO_REDUCTASE_1"/>
    <property type="match status" value="1"/>
</dbReference>
<gene>
    <name evidence="5" type="ORF">H8Z77_07180</name>
</gene>
<comment type="similarity">
    <text evidence="1">Belongs to the aldo/keto reductase family.</text>
</comment>